<reference evidence="3 4" key="1">
    <citation type="journal article" date="2019" name="Int. J. Syst. Evol. Microbiol.">
        <title>The Global Catalogue of Microorganisms (GCM) 10K type strain sequencing project: providing services to taxonomists for standard genome sequencing and annotation.</title>
        <authorList>
            <consortium name="The Broad Institute Genomics Platform"/>
            <consortium name="The Broad Institute Genome Sequencing Center for Infectious Disease"/>
            <person name="Wu L."/>
            <person name="Ma J."/>
        </authorList>
    </citation>
    <scope>NUCLEOTIDE SEQUENCE [LARGE SCALE GENOMIC DNA]</scope>
    <source>
        <strain evidence="3 4">JCM 14917</strain>
    </source>
</reference>
<feature type="transmembrane region" description="Helical" evidence="2">
    <location>
        <begin position="378"/>
        <end position="397"/>
    </location>
</feature>
<feature type="transmembrane region" description="Helical" evidence="2">
    <location>
        <begin position="328"/>
        <end position="346"/>
    </location>
</feature>
<comment type="caution">
    <text evidence="3">The sequence shown here is derived from an EMBL/GenBank/DDBJ whole genome shotgun (WGS) entry which is preliminary data.</text>
</comment>
<feature type="transmembrane region" description="Helical" evidence="2">
    <location>
        <begin position="353"/>
        <end position="372"/>
    </location>
</feature>
<organism evidence="3 4">
    <name type="scientific">Arthrobacter parietis</name>
    <dbReference type="NCBI Taxonomy" id="271434"/>
    <lineage>
        <taxon>Bacteria</taxon>
        <taxon>Bacillati</taxon>
        <taxon>Actinomycetota</taxon>
        <taxon>Actinomycetes</taxon>
        <taxon>Micrococcales</taxon>
        <taxon>Micrococcaceae</taxon>
        <taxon>Arthrobacter</taxon>
    </lineage>
</organism>
<feature type="transmembrane region" description="Helical" evidence="2">
    <location>
        <begin position="234"/>
        <end position="252"/>
    </location>
</feature>
<feature type="compositionally biased region" description="Low complexity" evidence="1">
    <location>
        <begin position="57"/>
        <end position="87"/>
    </location>
</feature>
<keyword evidence="4" id="KW-1185">Reference proteome</keyword>
<feature type="compositionally biased region" description="Polar residues" evidence="1">
    <location>
        <begin position="1"/>
        <end position="10"/>
    </location>
</feature>
<feature type="compositionally biased region" description="Polar residues" evidence="1">
    <location>
        <begin position="23"/>
        <end position="35"/>
    </location>
</feature>
<keyword evidence="2" id="KW-0812">Transmembrane</keyword>
<name>A0ABN3AUY9_9MICC</name>
<dbReference type="EMBL" id="BAAAON010000001">
    <property type="protein sequence ID" value="GAA2175013.1"/>
    <property type="molecule type" value="Genomic_DNA"/>
</dbReference>
<feature type="compositionally biased region" description="Basic and acidic residues" evidence="1">
    <location>
        <begin position="435"/>
        <end position="444"/>
    </location>
</feature>
<evidence type="ECO:0000256" key="2">
    <source>
        <dbReference type="SAM" id="Phobius"/>
    </source>
</evidence>
<evidence type="ECO:0000256" key="1">
    <source>
        <dbReference type="SAM" id="MobiDB-lite"/>
    </source>
</evidence>
<feature type="transmembrane region" description="Helical" evidence="2">
    <location>
        <begin position="290"/>
        <end position="308"/>
    </location>
</feature>
<feature type="compositionally biased region" description="Basic and acidic residues" evidence="1">
    <location>
        <begin position="95"/>
        <end position="108"/>
    </location>
</feature>
<feature type="compositionally biased region" description="Acidic residues" evidence="1">
    <location>
        <begin position="423"/>
        <end position="434"/>
    </location>
</feature>
<gene>
    <name evidence="3" type="ORF">GCM10009784_15700</name>
</gene>
<evidence type="ECO:0000313" key="4">
    <source>
        <dbReference type="Proteomes" id="UP001500974"/>
    </source>
</evidence>
<protein>
    <submittedName>
        <fullName evidence="3">Uncharacterized protein</fullName>
    </submittedName>
</protein>
<feature type="transmembrane region" description="Helical" evidence="2">
    <location>
        <begin position="159"/>
        <end position="183"/>
    </location>
</feature>
<sequence length="450" mass="47908">MSMPTPSNHRLPQAPPVPPGENTEASPPRTETSSVLERLKAAQPKAPVSAGDEKPRTTTAAPPAAGPAATAGPTAPAGAAPSTTRTPNQTQDDQAQAREKARAAELRAARAEKLKAASAAASAWAAKSGRQTAAWTATTSRSAAANVRSWRADQVRRNLVTLTVIGALVGTASVAGFFGGTEIWTSELLRPDLTLVSPSLNSLYIWALIGLGLIAYTVHQWLPGQADSPRHRRLGWVVIAALLLNLALALTIQAELYAPSLMVHGVLLVLLLVSLRWLNRWSAATRLEGTLVDVPLGLFLGWTGFTALSHTAAFLSLEGFSWLTENEFAWALAGLGVVVVMGSAVCSMDRGRIAVALALVWGLGWIIVERLIGEPQSLPTAAATALAVFLVLITAGSRRHRVDHSYRRALRRHQTANLPPIDLADDDDDEYEYDDDHHDGEEVHGGPARA</sequence>
<accession>A0ABN3AUY9</accession>
<evidence type="ECO:0000313" key="3">
    <source>
        <dbReference type="EMBL" id="GAA2175013.1"/>
    </source>
</evidence>
<feature type="region of interest" description="Disordered" evidence="1">
    <location>
        <begin position="1"/>
        <end position="108"/>
    </location>
</feature>
<proteinExistence type="predicted"/>
<feature type="transmembrane region" description="Helical" evidence="2">
    <location>
        <begin position="203"/>
        <end position="222"/>
    </location>
</feature>
<feature type="transmembrane region" description="Helical" evidence="2">
    <location>
        <begin position="258"/>
        <end position="278"/>
    </location>
</feature>
<keyword evidence="2" id="KW-1133">Transmembrane helix</keyword>
<keyword evidence="2" id="KW-0472">Membrane</keyword>
<feature type="region of interest" description="Disordered" evidence="1">
    <location>
        <begin position="419"/>
        <end position="450"/>
    </location>
</feature>
<dbReference type="Proteomes" id="UP001500974">
    <property type="component" value="Unassembled WGS sequence"/>
</dbReference>